<evidence type="ECO:0008006" key="6">
    <source>
        <dbReference type="Google" id="ProtNLM"/>
    </source>
</evidence>
<gene>
    <name evidence="4" type="ORF">DFH07DRAFT_920207</name>
</gene>
<keyword evidence="2" id="KW-0560">Oxidoreductase</keyword>
<dbReference type="AlphaFoldDB" id="A0AAD7NE70"/>
<dbReference type="InterPro" id="IPR021765">
    <property type="entry name" value="UstYa-like"/>
</dbReference>
<comment type="caution">
    <text evidence="4">The sequence shown here is derived from an EMBL/GenBank/DDBJ whole genome shotgun (WGS) entry which is preliminary data.</text>
</comment>
<dbReference type="EMBL" id="JARJLG010000062">
    <property type="protein sequence ID" value="KAJ7756040.1"/>
    <property type="molecule type" value="Genomic_DNA"/>
</dbReference>
<keyword evidence="5" id="KW-1185">Reference proteome</keyword>
<reference evidence="4" key="1">
    <citation type="submission" date="2023-03" db="EMBL/GenBank/DDBJ databases">
        <title>Massive genome expansion in bonnet fungi (Mycena s.s.) driven by repeated elements and novel gene families across ecological guilds.</title>
        <authorList>
            <consortium name="Lawrence Berkeley National Laboratory"/>
            <person name="Harder C.B."/>
            <person name="Miyauchi S."/>
            <person name="Viragh M."/>
            <person name="Kuo A."/>
            <person name="Thoen E."/>
            <person name="Andreopoulos B."/>
            <person name="Lu D."/>
            <person name="Skrede I."/>
            <person name="Drula E."/>
            <person name="Henrissat B."/>
            <person name="Morin E."/>
            <person name="Kohler A."/>
            <person name="Barry K."/>
            <person name="LaButti K."/>
            <person name="Morin E."/>
            <person name="Salamov A."/>
            <person name="Lipzen A."/>
            <person name="Mereny Z."/>
            <person name="Hegedus B."/>
            <person name="Baldrian P."/>
            <person name="Stursova M."/>
            <person name="Weitz H."/>
            <person name="Taylor A."/>
            <person name="Grigoriev I.V."/>
            <person name="Nagy L.G."/>
            <person name="Martin F."/>
            <person name="Kauserud H."/>
        </authorList>
    </citation>
    <scope>NUCLEOTIDE SEQUENCE</scope>
    <source>
        <strain evidence="4">CBHHK188m</strain>
    </source>
</reference>
<comment type="pathway">
    <text evidence="1">Mycotoxin biosynthesis.</text>
</comment>
<dbReference type="GO" id="GO:0016491">
    <property type="term" value="F:oxidoreductase activity"/>
    <property type="evidence" value="ECO:0007669"/>
    <property type="project" value="UniProtKB-KW"/>
</dbReference>
<proteinExistence type="inferred from homology"/>
<evidence type="ECO:0000256" key="1">
    <source>
        <dbReference type="ARBA" id="ARBA00004685"/>
    </source>
</evidence>
<evidence type="ECO:0000313" key="5">
    <source>
        <dbReference type="Proteomes" id="UP001215280"/>
    </source>
</evidence>
<evidence type="ECO:0000256" key="2">
    <source>
        <dbReference type="ARBA" id="ARBA00023002"/>
    </source>
</evidence>
<evidence type="ECO:0000256" key="3">
    <source>
        <dbReference type="ARBA" id="ARBA00035112"/>
    </source>
</evidence>
<evidence type="ECO:0000313" key="4">
    <source>
        <dbReference type="EMBL" id="KAJ7756040.1"/>
    </source>
</evidence>
<protein>
    <recommendedName>
        <fullName evidence="6">Oxidase ustYa</fullName>
    </recommendedName>
</protein>
<sequence>MWFNDTDRYGLNATVDWQSILPAGNGWVKLGAEHRPFAISMYHQLHCIIGIRWSLLLSVEADYNKAEAVRSHANHCFNYLRQLLLCKADTTLEPTEVIRLPNGTWGAAASGNDVLHICRDWTRVRDYVERNTAGWPREG</sequence>
<organism evidence="4 5">
    <name type="scientific">Mycena maculata</name>
    <dbReference type="NCBI Taxonomy" id="230809"/>
    <lineage>
        <taxon>Eukaryota</taxon>
        <taxon>Fungi</taxon>
        <taxon>Dikarya</taxon>
        <taxon>Basidiomycota</taxon>
        <taxon>Agaricomycotina</taxon>
        <taxon>Agaricomycetes</taxon>
        <taxon>Agaricomycetidae</taxon>
        <taxon>Agaricales</taxon>
        <taxon>Marasmiineae</taxon>
        <taxon>Mycenaceae</taxon>
        <taxon>Mycena</taxon>
    </lineage>
</organism>
<name>A0AAD7NE70_9AGAR</name>
<dbReference type="PANTHER" id="PTHR33365">
    <property type="entry name" value="YALI0B05434P"/>
    <property type="match status" value="1"/>
</dbReference>
<comment type="similarity">
    <text evidence="3">Belongs to the ustYa family.</text>
</comment>
<accession>A0AAD7NE70</accession>
<dbReference type="PANTHER" id="PTHR33365:SF11">
    <property type="entry name" value="TAT PATHWAY SIGNAL SEQUENCE"/>
    <property type="match status" value="1"/>
</dbReference>
<dbReference type="GO" id="GO:0043386">
    <property type="term" value="P:mycotoxin biosynthetic process"/>
    <property type="evidence" value="ECO:0007669"/>
    <property type="project" value="InterPro"/>
</dbReference>
<dbReference type="Proteomes" id="UP001215280">
    <property type="component" value="Unassembled WGS sequence"/>
</dbReference>
<dbReference type="Pfam" id="PF11807">
    <property type="entry name" value="UstYa"/>
    <property type="match status" value="1"/>
</dbReference>